<keyword evidence="9" id="KW-1185">Reference proteome</keyword>
<keyword evidence="4 8" id="KW-0167">Capsid protein</keyword>
<evidence type="ECO:0000256" key="5">
    <source>
        <dbReference type="ARBA" id="ARBA00022844"/>
    </source>
</evidence>
<comment type="similarity">
    <text evidence="2">Belongs to the icosahedral plant coat protein family.</text>
</comment>
<feature type="domain" description="Icosahedral viral capsid protein S" evidence="7">
    <location>
        <begin position="22"/>
        <end position="214"/>
    </location>
</feature>
<keyword evidence="6" id="KW-1142">T=3 icosahedral capsid protein</keyword>
<proteinExistence type="inferred from homology"/>
<sequence length="332" mass="35083">MARKKRSNQVQTGQGVRRAAGAVITAPVARTRQVRARPPKVEALAGGGFRVTHRELITTIANSATYQANGGIAGLKYRMNPTYGSTLTWCPALASNFDQYVFRKLTLEYVPTCGTTETGRVGIWFDRDSEDDPPADRVELASMGVLVETAPWSGVTLQVPTDNTKRFCLGAGGNTDAKLIDLGQIGFSTYAGAGTNAVGDLFAEYVVDLHCPQPSGALVQTLRITSAGVRGPEVGPLYYNMTKAATLIDLTFFTPGTFLISIGCAATSYTSELVLGGATLNSRTLTATGAGFSGSFNVTVTKPLDGLRIQGTGFGDCMTFAVRARVANSVTV</sequence>
<evidence type="ECO:0000256" key="2">
    <source>
        <dbReference type="ARBA" id="ARBA00007446"/>
    </source>
</evidence>
<name>A5YVA6_9TOMB</name>
<reference evidence="8 9" key="1">
    <citation type="submission" date="2007-05" db="EMBL/GenBank/DDBJ databases">
        <title>Sequence Analysis of Maize White Line Mosaic Virus (MWLMV).</title>
        <authorList>
            <person name="Russo M."/>
        </authorList>
    </citation>
    <scope>NUCLEOTIDE SEQUENCE [LARGE SCALE GENOMIC DNA]</scope>
</reference>
<dbReference type="InterPro" id="IPR000937">
    <property type="entry name" value="Capsid_prot_S-dom_vir"/>
</dbReference>
<accession>A5YVA6</accession>
<evidence type="ECO:0000259" key="7">
    <source>
        <dbReference type="Pfam" id="PF00729"/>
    </source>
</evidence>
<dbReference type="PRINTS" id="PR00233">
    <property type="entry name" value="ICOSAHEDRAL"/>
</dbReference>
<protein>
    <recommendedName>
        <fullName evidence="3">Capsid protein</fullName>
    </recommendedName>
</protein>
<dbReference type="OrthoDB" id="10131at10239"/>
<dbReference type="GeneID" id="11493301"/>
<evidence type="ECO:0000256" key="3">
    <source>
        <dbReference type="ARBA" id="ARBA00018091"/>
    </source>
</evidence>
<dbReference type="InterPro" id="IPR029053">
    <property type="entry name" value="Viral_coat"/>
</dbReference>
<dbReference type="GO" id="GO:0005198">
    <property type="term" value="F:structural molecule activity"/>
    <property type="evidence" value="ECO:0007669"/>
    <property type="project" value="InterPro"/>
</dbReference>
<evidence type="ECO:0000256" key="6">
    <source>
        <dbReference type="ARBA" id="ARBA00023060"/>
    </source>
</evidence>
<dbReference type="KEGG" id="vg:11493301"/>
<dbReference type="EMBL" id="EF589670">
    <property type="protein sequence ID" value="ABQ65751.1"/>
    <property type="molecule type" value="Genomic_RNA"/>
</dbReference>
<dbReference type="GO" id="GO:0039617">
    <property type="term" value="C:T=3 icosahedral viral capsid"/>
    <property type="evidence" value="ECO:0007669"/>
    <property type="project" value="UniProtKB-KW"/>
</dbReference>
<keyword evidence="5" id="KW-0946">Virion</keyword>
<dbReference type="RefSeq" id="YP_001285476.1">
    <property type="nucleotide sequence ID" value="NC_009533.1"/>
</dbReference>
<dbReference type="Gene3D" id="2.60.120.20">
    <property type="match status" value="1"/>
</dbReference>
<dbReference type="Pfam" id="PF00729">
    <property type="entry name" value="Viral_coat"/>
    <property type="match status" value="1"/>
</dbReference>
<evidence type="ECO:0000256" key="1">
    <source>
        <dbReference type="ARBA" id="ARBA00004328"/>
    </source>
</evidence>
<dbReference type="Proteomes" id="UP000202802">
    <property type="component" value="Segment"/>
</dbReference>
<evidence type="ECO:0000313" key="9">
    <source>
        <dbReference type="Proteomes" id="UP000202802"/>
    </source>
</evidence>
<evidence type="ECO:0000256" key="4">
    <source>
        <dbReference type="ARBA" id="ARBA00022561"/>
    </source>
</evidence>
<comment type="subcellular location">
    <subcellularLocation>
        <location evidence="1">Virion</location>
    </subcellularLocation>
</comment>
<evidence type="ECO:0000313" key="8">
    <source>
        <dbReference type="EMBL" id="ABQ65751.1"/>
    </source>
</evidence>
<dbReference type="PROSITE" id="PS00555">
    <property type="entry name" value="ICOSAH_VIR_COAT_S"/>
    <property type="match status" value="1"/>
</dbReference>
<organism evidence="8 9">
    <name type="scientific">Maize white line mosaic virus</name>
    <dbReference type="NCBI Taxonomy" id="445227"/>
    <lineage>
        <taxon>Viruses</taxon>
        <taxon>Riboviria</taxon>
        <taxon>Orthornavirae</taxon>
        <taxon>Kitrinoviricota</taxon>
        <taxon>Tolucaviricetes</taxon>
        <taxon>Tolivirales</taxon>
        <taxon>Tombusviridae</taxon>
        <taxon>Procedovirinae</taxon>
        <taxon>Aureusvirus</taxon>
        <taxon>Aureusvirus zeae</taxon>
    </lineage>
</organism>
<dbReference type="SUPFAM" id="SSF88633">
    <property type="entry name" value="Positive stranded ssRNA viruses"/>
    <property type="match status" value="1"/>
</dbReference>